<reference evidence="5 6" key="1">
    <citation type="submission" date="2014-04" db="EMBL/GenBank/DDBJ databases">
        <title>Genome evolution of avian class.</title>
        <authorList>
            <person name="Zhang G."/>
            <person name="Li C."/>
        </authorList>
    </citation>
    <scope>NUCLEOTIDE SEQUENCE [LARGE SCALE GENOMIC DNA]</scope>
    <source>
        <strain evidence="5">BGI_N300</strain>
    </source>
</reference>
<gene>
    <name evidence="5" type="ORF">N300_13689</name>
</gene>
<dbReference type="InterPro" id="IPR001969">
    <property type="entry name" value="Aspartic_peptidase_AS"/>
</dbReference>
<dbReference type="SUPFAM" id="SSF50630">
    <property type="entry name" value="Acid proteases"/>
    <property type="match status" value="1"/>
</dbReference>
<dbReference type="Pfam" id="PF00692">
    <property type="entry name" value="dUTPase"/>
    <property type="match status" value="1"/>
</dbReference>
<dbReference type="EMBL" id="KL218577">
    <property type="protein sequence ID" value="KFP06738.1"/>
    <property type="molecule type" value="Genomic_DNA"/>
</dbReference>
<dbReference type="GO" id="GO:0006508">
    <property type="term" value="P:proteolysis"/>
    <property type="evidence" value="ECO:0007669"/>
    <property type="project" value="UniProtKB-KW"/>
</dbReference>
<dbReference type="PANTHER" id="PTHR19422:SF123">
    <property type="entry name" value="RT1 CLASS I, LOCUS CE15"/>
    <property type="match status" value="1"/>
</dbReference>
<proteinExistence type="predicted"/>
<dbReference type="Gene3D" id="2.40.70.10">
    <property type="entry name" value="Acid Proteases"/>
    <property type="match status" value="1"/>
</dbReference>
<evidence type="ECO:0000313" key="5">
    <source>
        <dbReference type="EMBL" id="KFP06738.1"/>
    </source>
</evidence>
<dbReference type="InterPro" id="IPR051592">
    <property type="entry name" value="HERV-K_Pro_peptidase_A2"/>
</dbReference>
<organism evidence="5 6">
    <name type="scientific">Calypte anna</name>
    <name type="common">Anna's hummingbird</name>
    <name type="synonym">Archilochus anna</name>
    <dbReference type="NCBI Taxonomy" id="9244"/>
    <lineage>
        <taxon>Eukaryota</taxon>
        <taxon>Metazoa</taxon>
        <taxon>Chordata</taxon>
        <taxon>Craniata</taxon>
        <taxon>Vertebrata</taxon>
        <taxon>Euteleostomi</taxon>
        <taxon>Archelosauria</taxon>
        <taxon>Archosauria</taxon>
        <taxon>Dinosauria</taxon>
        <taxon>Saurischia</taxon>
        <taxon>Theropoda</taxon>
        <taxon>Coelurosauria</taxon>
        <taxon>Aves</taxon>
        <taxon>Neognathae</taxon>
        <taxon>Neoaves</taxon>
        <taxon>Strisores</taxon>
        <taxon>Apodiformes</taxon>
        <taxon>Trochilidae</taxon>
        <taxon>Calypte</taxon>
    </lineage>
</organism>
<evidence type="ECO:0000256" key="2">
    <source>
        <dbReference type="ARBA" id="ARBA00022750"/>
    </source>
</evidence>
<keyword evidence="2" id="KW-0064">Aspartyl protease</keyword>
<feature type="non-terminal residue" evidence="5">
    <location>
        <position position="1"/>
    </location>
</feature>
<protein>
    <recommendedName>
        <fullName evidence="4">Peptidase A2 domain-containing protein</fullName>
    </recommendedName>
</protein>
<sequence length="159" mass="16574">SGSLGLDLATTVDVSFIDNKPQKIPTGITGPVKYGGKPCRALLLGQSSAGLKSLFVLPGLIDSDCTGEICIVAMTWPPPMVIPKGSQIAQLVPTQQLTDAATASSTFARGTADFGSTGEVALLCLPMDQRPKAPILLKHQQEQCRLTALLDTGADITIV</sequence>
<evidence type="ECO:0000313" key="6">
    <source>
        <dbReference type="Proteomes" id="UP000054308"/>
    </source>
</evidence>
<keyword evidence="1" id="KW-0645">Protease</keyword>
<evidence type="ECO:0000256" key="1">
    <source>
        <dbReference type="ARBA" id="ARBA00022670"/>
    </source>
</evidence>
<name>A0A091IGV1_CALAN</name>
<accession>A0A091IGV1</accession>
<keyword evidence="3" id="KW-0378">Hydrolase</keyword>
<dbReference type="Proteomes" id="UP000054308">
    <property type="component" value="Unassembled WGS sequence"/>
</dbReference>
<evidence type="ECO:0000256" key="3">
    <source>
        <dbReference type="ARBA" id="ARBA00022801"/>
    </source>
</evidence>
<keyword evidence="6" id="KW-1185">Reference proteome</keyword>
<dbReference type="InterPro" id="IPR029054">
    <property type="entry name" value="dUTPase-like"/>
</dbReference>
<dbReference type="InterPro" id="IPR001995">
    <property type="entry name" value="Peptidase_A2_cat"/>
</dbReference>
<evidence type="ECO:0000259" key="4">
    <source>
        <dbReference type="PROSITE" id="PS50175"/>
    </source>
</evidence>
<dbReference type="PROSITE" id="PS50175">
    <property type="entry name" value="ASP_PROT_RETROV"/>
    <property type="match status" value="1"/>
</dbReference>
<dbReference type="InterPro" id="IPR021109">
    <property type="entry name" value="Peptidase_aspartic_dom_sf"/>
</dbReference>
<dbReference type="Gene3D" id="2.70.40.10">
    <property type="match status" value="1"/>
</dbReference>
<feature type="domain" description="Peptidase A2" evidence="4">
    <location>
        <begin position="146"/>
        <end position="159"/>
    </location>
</feature>
<dbReference type="AlphaFoldDB" id="A0A091IGV1"/>
<dbReference type="PROSITE" id="PS00141">
    <property type="entry name" value="ASP_PROTEASE"/>
    <property type="match status" value="1"/>
</dbReference>
<dbReference type="InterPro" id="IPR036157">
    <property type="entry name" value="dUTPase-like_sf"/>
</dbReference>
<dbReference type="GO" id="GO:0004190">
    <property type="term" value="F:aspartic-type endopeptidase activity"/>
    <property type="evidence" value="ECO:0007669"/>
    <property type="project" value="UniProtKB-KW"/>
</dbReference>
<feature type="non-terminal residue" evidence="5">
    <location>
        <position position="159"/>
    </location>
</feature>
<dbReference type="PANTHER" id="PTHR19422">
    <property type="entry name" value="GAG RETROVIRAL POLYPROTEIN"/>
    <property type="match status" value="1"/>
</dbReference>
<dbReference type="SUPFAM" id="SSF51283">
    <property type="entry name" value="dUTPase-like"/>
    <property type="match status" value="1"/>
</dbReference>